<feature type="compositionally biased region" description="Polar residues" evidence="1">
    <location>
        <begin position="693"/>
        <end position="708"/>
    </location>
</feature>
<feature type="region of interest" description="Disordered" evidence="1">
    <location>
        <begin position="688"/>
        <end position="775"/>
    </location>
</feature>
<dbReference type="PANTHER" id="PTHR31014:SF0">
    <property type="entry name" value="MITOCHONDRIAL TRANSLATION SYSTEM COMPONENT PET127-RELATED"/>
    <property type="match status" value="1"/>
</dbReference>
<dbReference type="GO" id="GO:0000964">
    <property type="term" value="P:mitochondrial RNA 5'-end processing"/>
    <property type="evidence" value="ECO:0007669"/>
    <property type="project" value="TreeGrafter"/>
</dbReference>
<dbReference type="Proteomes" id="UP001140074">
    <property type="component" value="Unassembled WGS sequence"/>
</dbReference>
<reference evidence="2" key="1">
    <citation type="submission" date="2022-07" db="EMBL/GenBank/DDBJ databases">
        <title>Phylogenomic reconstructions and comparative analyses of Kickxellomycotina fungi.</title>
        <authorList>
            <person name="Reynolds N.K."/>
            <person name="Stajich J.E."/>
            <person name="Barry K."/>
            <person name="Grigoriev I.V."/>
            <person name="Crous P."/>
            <person name="Smith M.E."/>
        </authorList>
    </citation>
    <scope>NUCLEOTIDE SEQUENCE</scope>
    <source>
        <strain evidence="2">RSA 476</strain>
    </source>
</reference>
<keyword evidence="3" id="KW-1185">Reference proteome</keyword>
<proteinExistence type="predicted"/>
<gene>
    <name evidence="2" type="ORF">GGH94_001139</name>
</gene>
<accession>A0A9W8IM89</accession>
<dbReference type="Pfam" id="PF08634">
    <property type="entry name" value="Pet127"/>
    <property type="match status" value="1"/>
</dbReference>
<comment type="caution">
    <text evidence="2">The sequence shown here is derived from an EMBL/GenBank/DDBJ whole genome shotgun (WGS) entry which is preliminary data.</text>
</comment>
<evidence type="ECO:0008006" key="4">
    <source>
        <dbReference type="Google" id="ProtNLM"/>
    </source>
</evidence>
<dbReference type="AlphaFoldDB" id="A0A9W8IM89"/>
<dbReference type="EMBL" id="JANBUY010000027">
    <property type="protein sequence ID" value="KAJ2866972.1"/>
    <property type="molecule type" value="Genomic_DNA"/>
</dbReference>
<dbReference type="GO" id="GO:0005740">
    <property type="term" value="C:mitochondrial envelope"/>
    <property type="evidence" value="ECO:0007669"/>
    <property type="project" value="TreeGrafter"/>
</dbReference>
<feature type="region of interest" description="Disordered" evidence="1">
    <location>
        <begin position="494"/>
        <end position="559"/>
    </location>
</feature>
<feature type="compositionally biased region" description="Acidic residues" evidence="1">
    <location>
        <begin position="550"/>
        <end position="559"/>
    </location>
</feature>
<dbReference type="InterPro" id="IPR013943">
    <property type="entry name" value="Pet127"/>
</dbReference>
<evidence type="ECO:0000256" key="1">
    <source>
        <dbReference type="SAM" id="MobiDB-lite"/>
    </source>
</evidence>
<protein>
    <recommendedName>
        <fullName evidence="4">Pet127-domain-containing protein</fullName>
    </recommendedName>
</protein>
<dbReference type="PANTHER" id="PTHR31014">
    <property type="entry name" value="MITOCHONDRIAL TRANSLATION SYSTEM COMPONENT PET127-RELATED"/>
    <property type="match status" value="1"/>
</dbReference>
<feature type="region of interest" description="Disordered" evidence="1">
    <location>
        <begin position="27"/>
        <end position="55"/>
    </location>
</feature>
<evidence type="ECO:0000313" key="2">
    <source>
        <dbReference type="EMBL" id="KAJ2866972.1"/>
    </source>
</evidence>
<feature type="compositionally biased region" description="Basic residues" evidence="1">
    <location>
        <begin position="721"/>
        <end position="745"/>
    </location>
</feature>
<organism evidence="2 3">
    <name type="scientific">Coemansia aciculifera</name>
    <dbReference type="NCBI Taxonomy" id="417176"/>
    <lineage>
        <taxon>Eukaryota</taxon>
        <taxon>Fungi</taxon>
        <taxon>Fungi incertae sedis</taxon>
        <taxon>Zoopagomycota</taxon>
        <taxon>Kickxellomycotina</taxon>
        <taxon>Kickxellomycetes</taxon>
        <taxon>Kickxellales</taxon>
        <taxon>Kickxellaceae</taxon>
        <taxon>Coemansia</taxon>
    </lineage>
</organism>
<name>A0A9W8IM89_9FUNG</name>
<sequence length="775" mass="87661">MSIRLLTHHQYSAPWTRICRRITNSASLRRPATTEESDSGGKIDSAEGPEVVESSPVYSKDEIDAAQGADKGVRKGRAGARSEFVNEREPVVVHDMTHPIQMSKWYRVIPESVDFAQVGSSHIPRVPKLGHGLERVLFSPGVHCLQDPHSGVYNFDPYIRNITQPADFDYDKLTPYITSSKDNTLMGYARRHKKRFVGSTSSMTHVLSHLYFVISAGKSPDISSMSMAFADMPSRFTRGMRYPASIALRYHNGVYGIDADKSFDVQDSILSILGKSLEKLLSSTPREFDMYKKENSWKVKDIPEENYHYAEFDDFVLRSQLDCRDDRLPRRTFDLKTRGSLAIRMDLQNYELSKGYQIVSMKGRLQSFEREYYDMIRSAFLKYNFQTRIGNMDGIFVAYHNTARMFGFQYIPRKEMDRVLFGNEYTGDKAFKAVLILLSKLLRTVTELYPERDIRVTFDSASSERQQMDIWVEVLNDEAEAIAMQQYPENGFVRAKSPAKKSPPKASASTTTDPFDAAVDPLASNDPLTAAGPPTAADALTSNDALGESPAEDSLADDPIDDYIDPADEIYVNTEQPIFKYTMQTFSTLNNQDTDEPVTVKKKEDQWHINWKLTKSRMSQDAIVSQYRRLRLRQATYFERASPDTPDEELSPMIKILRRISRQNLWRNKPPTGKVVVNRSRLPIHIVAKPTADASSKSAVEPTTTKSASEAVPTASDRSGKRMNRTKPGKPSTKRPRDRQKKGPQGHKTAGHAQREASNVLKSAHARSKPEQGDK</sequence>
<evidence type="ECO:0000313" key="3">
    <source>
        <dbReference type="Proteomes" id="UP001140074"/>
    </source>
</evidence>